<sequence length="1425" mass="148352">MRVVAVMMLAAWLLPMPALAQNSERDRGILQAFLEDNLSATGRDIRIVGFSGALSGRATIDELTIADSEGVWLTLRGAVLDWNRGALLAGRLEVAELSAEALIIPRAPIADPEAPAPAASGSAFSLPDLPVAINIGNLALDRVELGADLLGQDAVMRLAGTGQLSGGSGTAELSLERIDDRQGEIALTGSYDNASRDLALDLRVEEGEDGIVANLLDLPGQPAILLQVTGNDPIDDFQADIRLATDGEDRLAGTVTLATETDEDGTTRRVNADVGGDIAPVFAPQYRPFFGPDIALSLRAATFPDGEQVLESLDLRARSITLTGSGAIGADGWPRLLDLTGQIVDPDGDPVRVPLGEGGTELASADLSLQYDRAADDAWEFRTEARQVVQADGTALDSLALNAGGRIIIPQGTDDGAVDGQLQVSVDGIYLPDPRLSTAVGDALSGRMAFDWTDGSPLRLSEIDLSGADYGLTGAVTLDQPEEGLDLLADVDMTLAAQDLSRFAPLAGVPLTGAARLAVTGDLAPVSGLVDLRFDGGTTDLALDQPQVDPLLAGEGQLSLRVVRGTTGTRVEGLRIATDHATITGDAELREEDVEFGLDTRVDDVALVAPELQGPATLTAQGSGTYATVDLIAEASLPGQAALNWQGQLSDLDSAPRLAGEARVQLGALSDFSSLVGRDLGGAITARADVALALSDMTGRVDLEADTTDLALDQPQVDPLLAGNGRLEARVQRDASGVQVDRLNITTDHATITGDGRVGDEGGSFDLNARLAEVSMVAPGLEGPASLTAQGSGTDTEWDLTADATLPGQTEVNWQGRLTDLDSAAQLAGQLRAQVGALSAYSTLAGRRLGGSIAADADISLAIEELAGSVDLTLRTQSPSINLPIADSILRGEGQLTTRVTRNAEGRVTVENARLSLPELSGQVDGTSGPQGDSLTASLRLRNGGLLAPELSGPVTIEGTARRDNGTWRVDVDGTASGGTTLATSGTLAADFSRADLALNGRVPLALANARLSPRAVNGIATYDLRLSGPLALSSLSGRIETSDARFALPNLALALEAINARIDLSGGQARIEAGTNVSSGGRLQVTGTTGLSAPFNADLAVQAQNLGLRQARLFETTADGTITLRGPLTGGARIAGVIDLGPAELRIPASSGASFADLPGLRHVNEPAEVRRVRQWAGLVEQPGDGRRAARGPAFPIDLTIRAPSRIFVRGRGLDAELGGQLRLLGTTADLVPQGRFELVRGRFDILGQRLVLDEGFVNLQGSFDPYLRFSATTQTTNASVTLGLEGLASAPELLLSSVPSLPEDEILSLLLFGRDLTEISPLQALRLANALRTLSGRGGAGLTGQLRESLSLDDLDVSTDADGTVQARAGKYLSENIYSDVVVNGTGETEINLNLEVSPSVTVRGRLRSDGDTGIGVYFERDY</sequence>
<dbReference type="Proteomes" id="UP001597186">
    <property type="component" value="Unassembled WGS sequence"/>
</dbReference>
<name>A0ABW4E9V3_9RHOB</name>
<organism evidence="7 8">
    <name type="scientific">Lacimonas salitolerans</name>
    <dbReference type="NCBI Taxonomy" id="1323750"/>
    <lineage>
        <taxon>Bacteria</taxon>
        <taxon>Pseudomonadati</taxon>
        <taxon>Pseudomonadota</taxon>
        <taxon>Alphaproteobacteria</taxon>
        <taxon>Rhodobacterales</taxon>
        <taxon>Paracoccaceae</taxon>
        <taxon>Lacimonas</taxon>
    </lineage>
</organism>
<accession>A0ABW4E9V3</accession>
<keyword evidence="4" id="KW-0472">Membrane</keyword>
<reference evidence="8" key="1">
    <citation type="journal article" date="2019" name="Int. J. Syst. Evol. Microbiol.">
        <title>The Global Catalogue of Microorganisms (GCM) 10K type strain sequencing project: providing services to taxonomists for standard genome sequencing and annotation.</title>
        <authorList>
            <consortium name="The Broad Institute Genomics Platform"/>
            <consortium name="The Broad Institute Genome Sequencing Center for Infectious Disease"/>
            <person name="Wu L."/>
            <person name="Ma J."/>
        </authorList>
    </citation>
    <scope>NUCLEOTIDE SEQUENCE [LARGE SCALE GENOMIC DNA]</scope>
    <source>
        <strain evidence="8">CGMCC 1.12477</strain>
    </source>
</reference>
<protein>
    <submittedName>
        <fullName evidence="7">Translocation/assembly module TamB domain-containing protein</fullName>
    </submittedName>
</protein>
<dbReference type="EMBL" id="JBHUDD010000008">
    <property type="protein sequence ID" value="MFD1508110.1"/>
    <property type="molecule type" value="Genomic_DNA"/>
</dbReference>
<feature type="signal peptide" evidence="5">
    <location>
        <begin position="1"/>
        <end position="20"/>
    </location>
</feature>
<evidence type="ECO:0000256" key="3">
    <source>
        <dbReference type="ARBA" id="ARBA00022989"/>
    </source>
</evidence>
<evidence type="ECO:0000313" key="8">
    <source>
        <dbReference type="Proteomes" id="UP001597186"/>
    </source>
</evidence>
<dbReference type="RefSeq" id="WP_379912415.1">
    <property type="nucleotide sequence ID" value="NZ_JBHUDD010000008.1"/>
</dbReference>
<evidence type="ECO:0000256" key="2">
    <source>
        <dbReference type="ARBA" id="ARBA00022692"/>
    </source>
</evidence>
<evidence type="ECO:0000259" key="6">
    <source>
        <dbReference type="Pfam" id="PF04357"/>
    </source>
</evidence>
<feature type="domain" description="Translocation and assembly module TamB C-terminal" evidence="6">
    <location>
        <begin position="1078"/>
        <end position="1425"/>
    </location>
</feature>
<keyword evidence="3" id="KW-1133">Transmembrane helix</keyword>
<keyword evidence="2" id="KW-0812">Transmembrane</keyword>
<keyword evidence="5" id="KW-0732">Signal</keyword>
<feature type="chain" id="PRO_5046047349" evidence="5">
    <location>
        <begin position="21"/>
        <end position="1425"/>
    </location>
</feature>
<comment type="caution">
    <text evidence="7">The sequence shown here is derived from an EMBL/GenBank/DDBJ whole genome shotgun (WGS) entry which is preliminary data.</text>
</comment>
<evidence type="ECO:0000256" key="1">
    <source>
        <dbReference type="ARBA" id="ARBA00004167"/>
    </source>
</evidence>
<dbReference type="Pfam" id="PF04357">
    <property type="entry name" value="TamB"/>
    <property type="match status" value="1"/>
</dbReference>
<evidence type="ECO:0000256" key="4">
    <source>
        <dbReference type="ARBA" id="ARBA00023136"/>
    </source>
</evidence>
<dbReference type="PANTHER" id="PTHR36985">
    <property type="entry name" value="TRANSLOCATION AND ASSEMBLY MODULE SUBUNIT TAMB"/>
    <property type="match status" value="1"/>
</dbReference>
<dbReference type="PANTHER" id="PTHR36985:SF1">
    <property type="entry name" value="TRANSLOCATION AND ASSEMBLY MODULE SUBUNIT TAMB"/>
    <property type="match status" value="1"/>
</dbReference>
<gene>
    <name evidence="7" type="ORF">ACFTOW_01620</name>
</gene>
<comment type="subcellular location">
    <subcellularLocation>
        <location evidence="1">Membrane</location>
        <topology evidence="1">Single-pass membrane protein</topology>
    </subcellularLocation>
</comment>
<keyword evidence="8" id="KW-1185">Reference proteome</keyword>
<evidence type="ECO:0000256" key="5">
    <source>
        <dbReference type="SAM" id="SignalP"/>
    </source>
</evidence>
<dbReference type="InterPro" id="IPR007452">
    <property type="entry name" value="TamB_C"/>
</dbReference>
<proteinExistence type="predicted"/>
<evidence type="ECO:0000313" key="7">
    <source>
        <dbReference type="EMBL" id="MFD1508110.1"/>
    </source>
</evidence>